<proteinExistence type="predicted"/>
<evidence type="ECO:0000313" key="2">
    <source>
        <dbReference type="EMBL" id="QSS66660.1"/>
    </source>
</evidence>
<name>A0A8A1MN91_AJECA</name>
<organism evidence="2 3">
    <name type="scientific">Ajellomyces capsulatus</name>
    <name type="common">Darling's disease fungus</name>
    <name type="synonym">Histoplasma capsulatum</name>
    <dbReference type="NCBI Taxonomy" id="5037"/>
    <lineage>
        <taxon>Eukaryota</taxon>
        <taxon>Fungi</taxon>
        <taxon>Dikarya</taxon>
        <taxon>Ascomycota</taxon>
        <taxon>Pezizomycotina</taxon>
        <taxon>Eurotiomycetes</taxon>
        <taxon>Eurotiomycetidae</taxon>
        <taxon>Onygenales</taxon>
        <taxon>Ajellomycetaceae</taxon>
        <taxon>Histoplasma</taxon>
    </lineage>
</organism>
<gene>
    <name evidence="2" type="ORF">I7I51_02850</name>
</gene>
<accession>A0A8A1MN91</accession>
<reference evidence="2" key="1">
    <citation type="submission" date="2021-01" db="EMBL/GenBank/DDBJ databases">
        <title>Chromosome-level genome assembly of a human fungal pathogen reveals clustering of transcriptionally co-regulated genes.</title>
        <authorList>
            <person name="Voorhies M."/>
            <person name="Cohen S."/>
            <person name="Shea T.P."/>
            <person name="Petrus S."/>
            <person name="Munoz J.F."/>
            <person name="Poplawski S."/>
            <person name="Goldman W.E."/>
            <person name="Michael T."/>
            <person name="Cuomo C.A."/>
            <person name="Sil A."/>
            <person name="Beyhan S."/>
        </authorList>
    </citation>
    <scope>NUCLEOTIDE SEQUENCE</scope>
    <source>
        <strain evidence="2">WU24</strain>
    </source>
</reference>
<feature type="region of interest" description="Disordered" evidence="1">
    <location>
        <begin position="123"/>
        <end position="152"/>
    </location>
</feature>
<sequence length="152" mass="16216">MEDVSIMNKSDVNPARSVGMSGTRRLCTHAAIALLTQPPHTFGPAPSSSYHTILASLHGVRSVDMLRNTRCDFSSLAYISQGFPVGVDRSNPKDRHTELKLGGLRRTAATKIRAIGQVGGGAEAVGQGYHTEVEDGEEDETAGAEKRRKGNG</sequence>
<dbReference type="OrthoDB" id="10371302at2759"/>
<evidence type="ECO:0000313" key="3">
    <source>
        <dbReference type="Proteomes" id="UP000663671"/>
    </source>
</evidence>
<protein>
    <submittedName>
        <fullName evidence="2">Uncharacterized protein</fullName>
    </submittedName>
</protein>
<dbReference type="Proteomes" id="UP000663671">
    <property type="component" value="Chromosome 6"/>
</dbReference>
<dbReference type="VEuPathDB" id="FungiDB:I7I51_02850"/>
<dbReference type="AlphaFoldDB" id="A0A8A1MN91"/>
<dbReference type="EMBL" id="CP069116">
    <property type="protein sequence ID" value="QSS66660.1"/>
    <property type="molecule type" value="Genomic_DNA"/>
</dbReference>
<evidence type="ECO:0000256" key="1">
    <source>
        <dbReference type="SAM" id="MobiDB-lite"/>
    </source>
</evidence>